<sequence length="371" mass="42085">MTPPPNFRCFDSEEDRFFVFGSFVGADRCQYNNVYDHLLQKWFLVTYAESMGPSRTTCGDEDSNPISDENVIKDLACRACKMCNHNVLSRDKGGSWHTAQDLNADLTRTIVFDRYTDPPSDAIRIEALPITGAVAPSTYVVGQWVSIYKPIASFDGVPRTRTAINFLQKSRGHPHINPLDRVVIDAAGNIRGYTVPFLPMGTLEERRTLRSDWFLQLAKTADEINFTYKTVHCDLFPRNMLVGSSEELRLIDFDQVGTLSFATPDFDASCVLCSVYEAVTKRPSHSGYIDLTINAVDRVNGWVKHLLNPNTPWSAANGVTLDIDPRELRDFICRWKEERQNVKYSWRAFVDGEKCRRHTSTSFTAALARCR</sequence>
<reference evidence="1 2" key="1">
    <citation type="submission" date="2014-04" db="EMBL/GenBank/DDBJ databases">
        <authorList>
            <consortium name="DOE Joint Genome Institute"/>
            <person name="Kuo A."/>
            <person name="Tarkka M."/>
            <person name="Buscot F."/>
            <person name="Kohler A."/>
            <person name="Nagy L.G."/>
            <person name="Floudas D."/>
            <person name="Copeland A."/>
            <person name="Barry K.W."/>
            <person name="Cichocki N."/>
            <person name="Veneault-Fourrey C."/>
            <person name="LaButti K."/>
            <person name="Lindquist E.A."/>
            <person name="Lipzen A."/>
            <person name="Lundell T."/>
            <person name="Morin E."/>
            <person name="Murat C."/>
            <person name="Sun H."/>
            <person name="Tunlid A."/>
            <person name="Henrissat B."/>
            <person name="Grigoriev I.V."/>
            <person name="Hibbett D.S."/>
            <person name="Martin F."/>
            <person name="Nordberg H.P."/>
            <person name="Cantor M.N."/>
            <person name="Hua S.X."/>
        </authorList>
    </citation>
    <scope>NUCLEOTIDE SEQUENCE [LARGE SCALE GENOMIC DNA]</scope>
    <source>
        <strain evidence="1 2">F 1598</strain>
    </source>
</reference>
<dbReference type="OrthoDB" id="4062651at2759"/>
<dbReference type="SUPFAM" id="SSF56112">
    <property type="entry name" value="Protein kinase-like (PK-like)"/>
    <property type="match status" value="1"/>
</dbReference>
<dbReference type="EMBL" id="KN832973">
    <property type="protein sequence ID" value="KIM90207.1"/>
    <property type="molecule type" value="Genomic_DNA"/>
</dbReference>
<evidence type="ECO:0000313" key="1">
    <source>
        <dbReference type="EMBL" id="KIM90207.1"/>
    </source>
</evidence>
<dbReference type="HOGENOM" id="CLU_746194_0_0_1"/>
<organism evidence="1 2">
    <name type="scientific">Piloderma croceum (strain F 1598)</name>
    <dbReference type="NCBI Taxonomy" id="765440"/>
    <lineage>
        <taxon>Eukaryota</taxon>
        <taxon>Fungi</taxon>
        <taxon>Dikarya</taxon>
        <taxon>Basidiomycota</taxon>
        <taxon>Agaricomycotina</taxon>
        <taxon>Agaricomycetes</taxon>
        <taxon>Agaricomycetidae</taxon>
        <taxon>Atheliales</taxon>
        <taxon>Atheliaceae</taxon>
        <taxon>Piloderma</taxon>
    </lineage>
</organism>
<gene>
    <name evidence="1" type="ORF">PILCRDRAFT_1559</name>
</gene>
<accession>A0A0C3CKL5</accession>
<dbReference type="Gene3D" id="1.10.510.10">
    <property type="entry name" value="Transferase(Phosphotransferase) domain 1"/>
    <property type="match status" value="1"/>
</dbReference>
<keyword evidence="2" id="KW-1185">Reference proteome</keyword>
<evidence type="ECO:0008006" key="3">
    <source>
        <dbReference type="Google" id="ProtNLM"/>
    </source>
</evidence>
<dbReference type="InterPro" id="IPR011009">
    <property type="entry name" value="Kinase-like_dom_sf"/>
</dbReference>
<dbReference type="Proteomes" id="UP000054166">
    <property type="component" value="Unassembled WGS sequence"/>
</dbReference>
<dbReference type="InParanoid" id="A0A0C3CKL5"/>
<protein>
    <recommendedName>
        <fullName evidence="3">Protein kinase domain-containing protein</fullName>
    </recommendedName>
</protein>
<name>A0A0C3CKL5_PILCF</name>
<dbReference type="AlphaFoldDB" id="A0A0C3CKL5"/>
<evidence type="ECO:0000313" key="2">
    <source>
        <dbReference type="Proteomes" id="UP000054166"/>
    </source>
</evidence>
<proteinExistence type="predicted"/>
<dbReference type="STRING" id="765440.A0A0C3CKL5"/>
<reference evidence="2" key="2">
    <citation type="submission" date="2015-01" db="EMBL/GenBank/DDBJ databases">
        <title>Evolutionary Origins and Diversification of the Mycorrhizal Mutualists.</title>
        <authorList>
            <consortium name="DOE Joint Genome Institute"/>
            <consortium name="Mycorrhizal Genomics Consortium"/>
            <person name="Kohler A."/>
            <person name="Kuo A."/>
            <person name="Nagy L.G."/>
            <person name="Floudas D."/>
            <person name="Copeland A."/>
            <person name="Barry K.W."/>
            <person name="Cichocki N."/>
            <person name="Veneault-Fourrey C."/>
            <person name="LaButti K."/>
            <person name="Lindquist E.A."/>
            <person name="Lipzen A."/>
            <person name="Lundell T."/>
            <person name="Morin E."/>
            <person name="Murat C."/>
            <person name="Riley R."/>
            <person name="Ohm R."/>
            <person name="Sun H."/>
            <person name="Tunlid A."/>
            <person name="Henrissat B."/>
            <person name="Grigoriev I.V."/>
            <person name="Hibbett D.S."/>
            <person name="Martin F."/>
        </authorList>
    </citation>
    <scope>NUCLEOTIDE SEQUENCE [LARGE SCALE GENOMIC DNA]</scope>
    <source>
        <strain evidence="2">F 1598</strain>
    </source>
</reference>